<organism evidence="2 3">
    <name type="scientific">Ramlibacter aquaticus</name>
    <dbReference type="NCBI Taxonomy" id="2780094"/>
    <lineage>
        <taxon>Bacteria</taxon>
        <taxon>Pseudomonadati</taxon>
        <taxon>Pseudomonadota</taxon>
        <taxon>Betaproteobacteria</taxon>
        <taxon>Burkholderiales</taxon>
        <taxon>Comamonadaceae</taxon>
        <taxon>Ramlibacter</taxon>
    </lineage>
</organism>
<evidence type="ECO:0000313" key="2">
    <source>
        <dbReference type="EMBL" id="MBE7942264.1"/>
    </source>
</evidence>
<accession>A0ABR9SIR9</accession>
<name>A0ABR9SIR9_9BURK</name>
<feature type="region of interest" description="Disordered" evidence="1">
    <location>
        <begin position="1"/>
        <end position="20"/>
    </location>
</feature>
<keyword evidence="3" id="KW-1185">Reference proteome</keyword>
<dbReference type="RefSeq" id="WP_193781820.1">
    <property type="nucleotide sequence ID" value="NZ_JADDOJ010000088.1"/>
</dbReference>
<evidence type="ECO:0000256" key="1">
    <source>
        <dbReference type="SAM" id="MobiDB-lite"/>
    </source>
</evidence>
<protein>
    <submittedName>
        <fullName evidence="2">Uncharacterized protein</fullName>
    </submittedName>
</protein>
<dbReference type="Proteomes" id="UP000715965">
    <property type="component" value="Unassembled WGS sequence"/>
</dbReference>
<comment type="caution">
    <text evidence="2">The sequence shown here is derived from an EMBL/GenBank/DDBJ whole genome shotgun (WGS) entry which is preliminary data.</text>
</comment>
<sequence length="97" mass="10767">MDQPDAPRATQVDQRLRKERSLAPTMRRIEQLPAGVMVEWDGRAWLVGSNGRMRPWSFEGYGPAQYAPADELRVLPPASILAAIRVGYVPAVHATAQ</sequence>
<dbReference type="EMBL" id="JADDOJ010000088">
    <property type="protein sequence ID" value="MBE7942264.1"/>
    <property type="molecule type" value="Genomic_DNA"/>
</dbReference>
<gene>
    <name evidence="2" type="ORF">IM725_16960</name>
</gene>
<evidence type="ECO:0000313" key="3">
    <source>
        <dbReference type="Proteomes" id="UP000715965"/>
    </source>
</evidence>
<proteinExistence type="predicted"/>
<reference evidence="2 3" key="1">
    <citation type="submission" date="2020-10" db="EMBL/GenBank/DDBJ databases">
        <title>Draft genome of Ramlibacter aquaticus LMG 30558.</title>
        <authorList>
            <person name="Props R."/>
        </authorList>
    </citation>
    <scope>NUCLEOTIDE SEQUENCE [LARGE SCALE GENOMIC DNA]</scope>
    <source>
        <strain evidence="2 3">LMG 30558</strain>
    </source>
</reference>